<sequence length="550" mass="61763">MEKLVEIIESAGDEKSHFKSNYADVFDKLTHQASSKNTFSPKVNLAWILLTKAVKHSTPEMLKTLTQRVQKRIGDMDKVTVCDGTLLFAKTVLDTYPALAANNQKILKNLCLVFLTDGYIDNQDSCDEYKSHLINQIFLATTKASTPNAILLAISNIMDESKKAEVNDINFLSFDNIVNEEKRAFFILQLLKLFDLNLQKLPLNGEANVSLFIEVASFLKTLQDKDIKNEIFKIIKSFVILAGHSLLPYIGNIMSLIASYGESKDDSAVQDLNAYLCDFYGAASKIQDAFPMLITQLMDGKDNTVLLKNGPLCNLFSAILRSSGFLLCKKQMAKLLRKLLLEFVTLGTVTTEAVNLLNAFLALNHEEVAVPVNIAQQVIYNSRLDAANLADKDLKIALTYCRMLCSVLTRPVTTGVVKENVQSFENVVEETTVDTKQLLAKMELEEKKSKEDETVEDDEEYADMQRRWHETQAINTLKRKAIEAVQDEIEEKKIKNVTFKDVEDKKAAAAKKAPPKKAELKPKGAFRAVIASNVTDEKKMLNDMFKDFVE</sequence>
<dbReference type="Proteomes" id="UP000095286">
    <property type="component" value="Unplaced"/>
</dbReference>
<evidence type="ECO:0000313" key="2">
    <source>
        <dbReference type="WBParaSite" id="RSKR_0000732800.1"/>
    </source>
</evidence>
<name>A0AC35U445_9BILA</name>
<proteinExistence type="predicted"/>
<accession>A0AC35U445</accession>
<reference evidence="2" key="1">
    <citation type="submission" date="2016-11" db="UniProtKB">
        <authorList>
            <consortium name="WormBaseParasite"/>
        </authorList>
    </citation>
    <scope>IDENTIFICATION</scope>
    <source>
        <strain evidence="2">KR3021</strain>
    </source>
</reference>
<dbReference type="WBParaSite" id="RSKR_0000732800.1">
    <property type="protein sequence ID" value="RSKR_0000732800.1"/>
    <property type="gene ID" value="RSKR_0000732800"/>
</dbReference>
<organism evidence="1 2">
    <name type="scientific">Rhabditophanes sp. KR3021</name>
    <dbReference type="NCBI Taxonomy" id="114890"/>
    <lineage>
        <taxon>Eukaryota</taxon>
        <taxon>Metazoa</taxon>
        <taxon>Ecdysozoa</taxon>
        <taxon>Nematoda</taxon>
        <taxon>Chromadorea</taxon>
        <taxon>Rhabditida</taxon>
        <taxon>Tylenchina</taxon>
        <taxon>Panagrolaimomorpha</taxon>
        <taxon>Strongyloidoidea</taxon>
        <taxon>Alloionematidae</taxon>
        <taxon>Rhabditophanes</taxon>
    </lineage>
</organism>
<evidence type="ECO:0000313" key="1">
    <source>
        <dbReference type="Proteomes" id="UP000095286"/>
    </source>
</evidence>
<protein>
    <submittedName>
        <fullName evidence="2">Cnd3 domain-containing protein</fullName>
    </submittedName>
</protein>